<dbReference type="EMBL" id="JAUCMV010000002">
    <property type="protein sequence ID" value="KAK0421262.1"/>
    <property type="molecule type" value="Genomic_DNA"/>
</dbReference>
<evidence type="ECO:0000313" key="7">
    <source>
        <dbReference type="Proteomes" id="UP001175271"/>
    </source>
</evidence>
<sequence length="603" mass="69534">MSSGSSSYLYDSSSGSSEDLATEQNKVQKSSSAVSICRLSCLKRCLCAAASPSSTPRPAADHKPFLRASLFTHVPPTICFYTKNTKVSKPQKHIIQKLLWCHNSLLPLVMRQALATSHFTIVEESKKWIGYWGRHLKTLQYHTVMPHQKINHFPGAFHMGRKDRLWIHLQEANERFPEDDQFLVMPYTYILPRDQKKLKVFLSGPETRHVILKPPAAARGTGISIVSKFKQVPLKDPLIAQHYIENPLLINGSKFDLRLYVYVPCFDPLRIYLYEEGLVRFASLPYESTPGSHANHFVHLTNYSINKLAHKEGACDDPVPKWTLSELWSYMRKEMDVDVEKIRENIEDIVRKAVIACEHPIRQTHYRHNKYPFTSHELFGLDIMLDANLRPWLLEVNISPSLHSSTPIDVRVKAPLAKDVLNLCGIRLPPDEKAAHMTIDYTITPHHLSKCEDHLAKERLFVDHYMCNDEVGDDILQELTDSDVRTLIDFEDEYARRGNFKLIYPSEDTAEYLRFFQTPLYSNLFLFEWQCYQSLNGRQEGIRELDRLCRLQRHRAKVTFLEKEELGLVQPLVEPTVSIKITAASIEDETLTEREQLISSYAD</sequence>
<dbReference type="InterPro" id="IPR004344">
    <property type="entry name" value="TTL/TTLL_fam"/>
</dbReference>
<organism evidence="6 7">
    <name type="scientific">Steinernema hermaphroditum</name>
    <dbReference type="NCBI Taxonomy" id="289476"/>
    <lineage>
        <taxon>Eukaryota</taxon>
        <taxon>Metazoa</taxon>
        <taxon>Ecdysozoa</taxon>
        <taxon>Nematoda</taxon>
        <taxon>Chromadorea</taxon>
        <taxon>Rhabditida</taxon>
        <taxon>Tylenchina</taxon>
        <taxon>Panagrolaimomorpha</taxon>
        <taxon>Strongyloidoidea</taxon>
        <taxon>Steinernematidae</taxon>
        <taxon>Steinernema</taxon>
    </lineage>
</organism>
<dbReference type="GO" id="GO:0019098">
    <property type="term" value="P:reproductive behavior"/>
    <property type="evidence" value="ECO:0007669"/>
    <property type="project" value="UniProtKB-ARBA"/>
</dbReference>
<protein>
    <recommendedName>
        <fullName evidence="8">Tubulin-tyrosine ligase family protein</fullName>
    </recommendedName>
</protein>
<evidence type="ECO:0000256" key="5">
    <source>
        <dbReference type="SAM" id="MobiDB-lite"/>
    </source>
</evidence>
<evidence type="ECO:0000256" key="3">
    <source>
        <dbReference type="ARBA" id="ARBA00022741"/>
    </source>
</evidence>
<keyword evidence="7" id="KW-1185">Reference proteome</keyword>
<accession>A0AA39M528</accession>
<feature type="compositionally biased region" description="Low complexity" evidence="5">
    <location>
        <begin position="1"/>
        <end position="19"/>
    </location>
</feature>
<evidence type="ECO:0008006" key="8">
    <source>
        <dbReference type="Google" id="ProtNLM"/>
    </source>
</evidence>
<evidence type="ECO:0000256" key="2">
    <source>
        <dbReference type="ARBA" id="ARBA00022598"/>
    </source>
</evidence>
<dbReference type="GO" id="GO:0000226">
    <property type="term" value="P:microtubule cytoskeleton organization"/>
    <property type="evidence" value="ECO:0007669"/>
    <property type="project" value="TreeGrafter"/>
</dbReference>
<dbReference type="GO" id="GO:0070740">
    <property type="term" value="F:tubulin-glutamic acid ligase activity"/>
    <property type="evidence" value="ECO:0007669"/>
    <property type="project" value="TreeGrafter"/>
</dbReference>
<keyword evidence="2" id="KW-0436">Ligase</keyword>
<dbReference type="SUPFAM" id="SSF56059">
    <property type="entry name" value="Glutathione synthetase ATP-binding domain-like"/>
    <property type="match status" value="1"/>
</dbReference>
<keyword evidence="4" id="KW-0067">ATP-binding</keyword>
<gene>
    <name evidence="6" type="ORF">QR680_015144</name>
</gene>
<feature type="region of interest" description="Disordered" evidence="5">
    <location>
        <begin position="1"/>
        <end position="23"/>
    </location>
</feature>
<keyword evidence="3" id="KW-0547">Nucleotide-binding</keyword>
<dbReference type="PANTHER" id="PTHR12241">
    <property type="entry name" value="TUBULIN POLYGLUTAMYLASE"/>
    <property type="match status" value="1"/>
</dbReference>
<dbReference type="PANTHER" id="PTHR12241:SF162">
    <property type="entry name" value="TUBULIN MONOGLUTAMYLASE TTLL4"/>
    <property type="match status" value="1"/>
</dbReference>
<dbReference type="GO" id="GO:0005524">
    <property type="term" value="F:ATP binding"/>
    <property type="evidence" value="ECO:0007669"/>
    <property type="project" value="UniProtKB-KW"/>
</dbReference>
<dbReference type="GO" id="GO:0015631">
    <property type="term" value="F:tubulin binding"/>
    <property type="evidence" value="ECO:0007669"/>
    <property type="project" value="TreeGrafter"/>
</dbReference>
<dbReference type="Gene3D" id="3.30.470.20">
    <property type="entry name" value="ATP-grasp fold, B domain"/>
    <property type="match status" value="1"/>
</dbReference>
<name>A0AA39M528_9BILA</name>
<evidence type="ECO:0000256" key="1">
    <source>
        <dbReference type="ARBA" id="ARBA00006820"/>
    </source>
</evidence>
<dbReference type="Proteomes" id="UP001175271">
    <property type="component" value="Unassembled WGS sequence"/>
</dbReference>
<comment type="caution">
    <text evidence="6">The sequence shown here is derived from an EMBL/GenBank/DDBJ whole genome shotgun (WGS) entry which is preliminary data.</text>
</comment>
<dbReference type="Pfam" id="PF03133">
    <property type="entry name" value="TTL"/>
    <property type="match status" value="1"/>
</dbReference>
<comment type="similarity">
    <text evidence="1">Belongs to the tubulin--tyrosine ligase family.</text>
</comment>
<proteinExistence type="inferred from homology"/>
<dbReference type="PROSITE" id="PS51221">
    <property type="entry name" value="TTL"/>
    <property type="match status" value="1"/>
</dbReference>
<evidence type="ECO:0000256" key="4">
    <source>
        <dbReference type="ARBA" id="ARBA00022840"/>
    </source>
</evidence>
<reference evidence="6" key="1">
    <citation type="submission" date="2023-06" db="EMBL/GenBank/DDBJ databases">
        <title>Genomic analysis of the entomopathogenic nematode Steinernema hermaphroditum.</title>
        <authorList>
            <person name="Schwarz E.M."/>
            <person name="Heppert J.K."/>
            <person name="Baniya A."/>
            <person name="Schwartz H.T."/>
            <person name="Tan C.-H."/>
            <person name="Antoshechkin I."/>
            <person name="Sternberg P.W."/>
            <person name="Goodrich-Blair H."/>
            <person name="Dillman A.R."/>
        </authorList>
    </citation>
    <scope>NUCLEOTIDE SEQUENCE</scope>
    <source>
        <strain evidence="6">PS9179</strain>
        <tissue evidence="6">Whole animal</tissue>
    </source>
</reference>
<dbReference type="GO" id="GO:0036064">
    <property type="term" value="C:ciliary basal body"/>
    <property type="evidence" value="ECO:0007669"/>
    <property type="project" value="TreeGrafter"/>
</dbReference>
<dbReference type="AlphaFoldDB" id="A0AA39M528"/>
<evidence type="ECO:0000313" key="6">
    <source>
        <dbReference type="EMBL" id="KAK0421262.1"/>
    </source>
</evidence>